<accession>X1TVK7</accession>
<comment type="caution">
    <text evidence="1">The sequence shown here is derived from an EMBL/GenBank/DDBJ whole genome shotgun (WGS) entry which is preliminary data.</text>
</comment>
<dbReference type="EMBL" id="BARW01018138">
    <property type="protein sequence ID" value="GAI95416.1"/>
    <property type="molecule type" value="Genomic_DNA"/>
</dbReference>
<gene>
    <name evidence="1" type="ORF">S12H4_31121</name>
</gene>
<protein>
    <submittedName>
        <fullName evidence="1">Uncharacterized protein</fullName>
    </submittedName>
</protein>
<proteinExistence type="predicted"/>
<reference evidence="1" key="1">
    <citation type="journal article" date="2014" name="Front. Microbiol.">
        <title>High frequency of phylogenetically diverse reductive dehalogenase-homologous genes in deep subseafloor sedimentary metagenomes.</title>
        <authorList>
            <person name="Kawai M."/>
            <person name="Futagami T."/>
            <person name="Toyoda A."/>
            <person name="Takaki Y."/>
            <person name="Nishi S."/>
            <person name="Hori S."/>
            <person name="Arai W."/>
            <person name="Tsubouchi T."/>
            <person name="Morono Y."/>
            <person name="Uchiyama I."/>
            <person name="Ito T."/>
            <person name="Fujiyama A."/>
            <person name="Inagaki F."/>
            <person name="Takami H."/>
        </authorList>
    </citation>
    <scope>NUCLEOTIDE SEQUENCE</scope>
    <source>
        <strain evidence="1">Expedition CK06-06</strain>
    </source>
</reference>
<organism evidence="1">
    <name type="scientific">marine sediment metagenome</name>
    <dbReference type="NCBI Taxonomy" id="412755"/>
    <lineage>
        <taxon>unclassified sequences</taxon>
        <taxon>metagenomes</taxon>
        <taxon>ecological metagenomes</taxon>
    </lineage>
</organism>
<feature type="non-terminal residue" evidence="1">
    <location>
        <position position="1"/>
    </location>
</feature>
<dbReference type="AlphaFoldDB" id="X1TVK7"/>
<evidence type="ECO:0000313" key="1">
    <source>
        <dbReference type="EMBL" id="GAI95416.1"/>
    </source>
</evidence>
<name>X1TVK7_9ZZZZ</name>
<sequence length="70" mass="8052">TIHNRLIEFADEHELKYQDIINELKIIGEDVYVNIKVALNRNAILLSAESEDKSKSVKMINELSKIISKL</sequence>